<keyword evidence="1" id="KW-0472">Membrane</keyword>
<dbReference type="InterPro" id="IPR036596">
    <property type="entry name" value="Cyt-C_aa3_sf"/>
</dbReference>
<evidence type="ECO:0000313" key="3">
    <source>
        <dbReference type="EMBL" id="TRD10617.1"/>
    </source>
</evidence>
<dbReference type="Pfam" id="PF07835">
    <property type="entry name" value="COX4_pro_2"/>
    <property type="match status" value="1"/>
</dbReference>
<keyword evidence="1" id="KW-0812">Transmembrane</keyword>
<dbReference type="EMBL" id="VHJK01000001">
    <property type="protein sequence ID" value="TRD10617.1"/>
    <property type="molecule type" value="Genomic_DNA"/>
</dbReference>
<accession>A0A547P951</accession>
<organism evidence="3 4">
    <name type="scientific">Erythrobacter insulae</name>
    <dbReference type="NCBI Taxonomy" id="2584124"/>
    <lineage>
        <taxon>Bacteria</taxon>
        <taxon>Pseudomonadati</taxon>
        <taxon>Pseudomonadota</taxon>
        <taxon>Alphaproteobacteria</taxon>
        <taxon>Sphingomonadales</taxon>
        <taxon>Erythrobacteraceae</taxon>
        <taxon>Erythrobacter/Porphyrobacter group</taxon>
        <taxon>Erythrobacter</taxon>
    </lineage>
</organism>
<feature type="transmembrane region" description="Helical" evidence="1">
    <location>
        <begin position="21"/>
        <end position="41"/>
    </location>
</feature>
<name>A0A547P951_9SPHN</name>
<sequence length="42" mass="4601">MAMATNDIEKARATYSSFMGVLKWAVPLIAIITLFVITLIAD</sequence>
<dbReference type="Gene3D" id="1.20.5.160">
    <property type="entry name" value="Bacterial aa3 type cytochrome c oxidase subunit IV"/>
    <property type="match status" value="1"/>
</dbReference>
<dbReference type="InterPro" id="IPR012422">
    <property type="entry name" value="Cyt_c_oxidase_su4_bac-aa3"/>
</dbReference>
<evidence type="ECO:0000259" key="2">
    <source>
        <dbReference type="Pfam" id="PF07835"/>
    </source>
</evidence>
<feature type="domain" description="Cytochrome c oxidase subunit IV bacterial aa3 type" evidence="2">
    <location>
        <begin position="4"/>
        <end position="37"/>
    </location>
</feature>
<keyword evidence="1" id="KW-1133">Transmembrane helix</keyword>
<evidence type="ECO:0000256" key="1">
    <source>
        <dbReference type="SAM" id="Phobius"/>
    </source>
</evidence>
<dbReference type="Proteomes" id="UP000316343">
    <property type="component" value="Unassembled WGS sequence"/>
</dbReference>
<evidence type="ECO:0000313" key="4">
    <source>
        <dbReference type="Proteomes" id="UP000316343"/>
    </source>
</evidence>
<dbReference type="OrthoDB" id="7428964at2"/>
<comment type="caution">
    <text evidence="3">The sequence shown here is derived from an EMBL/GenBank/DDBJ whole genome shotgun (WGS) entry which is preliminary data.</text>
</comment>
<dbReference type="AlphaFoldDB" id="A0A547P951"/>
<proteinExistence type="predicted"/>
<reference evidence="3 4" key="1">
    <citation type="submission" date="2019-06" db="EMBL/GenBank/DDBJ databases">
        <title>Erythrobacter insulae sp. nov., isolated from a tidal flat.</title>
        <authorList>
            <person name="Yoon J.-H."/>
        </authorList>
    </citation>
    <scope>NUCLEOTIDE SEQUENCE [LARGE SCALE GENOMIC DNA]</scope>
    <source>
        <strain evidence="3 4">JBTF-M21</strain>
    </source>
</reference>
<keyword evidence="4" id="KW-1185">Reference proteome</keyword>
<protein>
    <submittedName>
        <fullName evidence="3">Aa3-type cytochrome c oxidase subunit IV</fullName>
    </submittedName>
</protein>
<gene>
    <name evidence="3" type="ORF">FGU71_01205</name>
</gene>